<protein>
    <recommendedName>
        <fullName evidence="5">C2H2 type master regulator of conidiophore development brlA</fullName>
    </recommendedName>
</protein>
<comment type="caution">
    <text evidence="9">The sequence shown here is derived from an EMBL/GenBank/DDBJ whole genome shotgun (WGS) entry which is preliminary data.</text>
</comment>
<dbReference type="GO" id="GO:0008270">
    <property type="term" value="F:zinc ion binding"/>
    <property type="evidence" value="ECO:0007669"/>
    <property type="project" value="UniProtKB-KW"/>
</dbReference>
<dbReference type="Pfam" id="PF00096">
    <property type="entry name" value="zf-C2H2"/>
    <property type="match status" value="2"/>
</dbReference>
<keyword evidence="10" id="KW-1185">Reference proteome</keyword>
<keyword evidence="2" id="KW-0677">Repeat</keyword>
<dbReference type="GO" id="GO:0000785">
    <property type="term" value="C:chromatin"/>
    <property type="evidence" value="ECO:0007669"/>
    <property type="project" value="TreeGrafter"/>
</dbReference>
<evidence type="ECO:0000256" key="5">
    <source>
        <dbReference type="ARBA" id="ARBA00044085"/>
    </source>
</evidence>
<dbReference type="InterPro" id="IPR036236">
    <property type="entry name" value="Znf_C2H2_sf"/>
</dbReference>
<dbReference type="EMBL" id="LFZN01000021">
    <property type="protein sequence ID" value="KXT04361.1"/>
    <property type="molecule type" value="Genomic_DNA"/>
</dbReference>
<keyword evidence="3 6" id="KW-0863">Zinc-finger</keyword>
<evidence type="ECO:0000313" key="10">
    <source>
        <dbReference type="Proteomes" id="UP000070133"/>
    </source>
</evidence>
<dbReference type="Gene3D" id="3.30.160.60">
    <property type="entry name" value="Classic Zinc Finger"/>
    <property type="match status" value="4"/>
</dbReference>
<dbReference type="PANTHER" id="PTHR14003:SF19">
    <property type="entry name" value="YY2 TRANSCRIPTION FACTOR"/>
    <property type="match status" value="1"/>
</dbReference>
<dbReference type="PROSITE" id="PS50157">
    <property type="entry name" value="ZINC_FINGER_C2H2_2"/>
    <property type="match status" value="4"/>
</dbReference>
<evidence type="ECO:0000256" key="7">
    <source>
        <dbReference type="SAM" id="MobiDB-lite"/>
    </source>
</evidence>
<dbReference type="GO" id="GO:0000978">
    <property type="term" value="F:RNA polymerase II cis-regulatory region sequence-specific DNA binding"/>
    <property type="evidence" value="ECO:0007669"/>
    <property type="project" value="TreeGrafter"/>
</dbReference>
<evidence type="ECO:0000256" key="4">
    <source>
        <dbReference type="ARBA" id="ARBA00022833"/>
    </source>
</evidence>
<evidence type="ECO:0000313" key="9">
    <source>
        <dbReference type="EMBL" id="KXT04361.1"/>
    </source>
</evidence>
<evidence type="ECO:0000256" key="1">
    <source>
        <dbReference type="ARBA" id="ARBA00022723"/>
    </source>
</evidence>
<dbReference type="GO" id="GO:0005667">
    <property type="term" value="C:transcription regulator complex"/>
    <property type="evidence" value="ECO:0007669"/>
    <property type="project" value="TreeGrafter"/>
</dbReference>
<gene>
    <name evidence="9" type="ORF">AC578_3614</name>
</gene>
<reference evidence="9 10" key="1">
    <citation type="submission" date="2015-07" db="EMBL/GenBank/DDBJ databases">
        <title>Comparative genomics of the Sigatoka disease complex on banana suggests a link between parallel evolutionary changes in Pseudocercospora fijiensis and Pseudocercospora eumusae and increased virulence on the banana host.</title>
        <authorList>
            <person name="Chang T.-C."/>
            <person name="Salvucci A."/>
            <person name="Crous P.W."/>
            <person name="Stergiopoulos I."/>
        </authorList>
    </citation>
    <scope>NUCLEOTIDE SEQUENCE [LARGE SCALE GENOMIC DNA]</scope>
    <source>
        <strain evidence="9 10">CBS 114824</strain>
    </source>
</reference>
<evidence type="ECO:0000259" key="8">
    <source>
        <dbReference type="PROSITE" id="PS50157"/>
    </source>
</evidence>
<dbReference type="InterPro" id="IPR013087">
    <property type="entry name" value="Znf_C2H2_type"/>
</dbReference>
<dbReference type="SMART" id="SM00355">
    <property type="entry name" value="ZnF_C2H2"/>
    <property type="match status" value="5"/>
</dbReference>
<dbReference type="FunFam" id="3.30.160.60:FF:002343">
    <property type="entry name" value="Zinc finger protein 33A"/>
    <property type="match status" value="1"/>
</dbReference>
<evidence type="ECO:0000256" key="2">
    <source>
        <dbReference type="ARBA" id="ARBA00022737"/>
    </source>
</evidence>
<dbReference type="PANTHER" id="PTHR14003">
    <property type="entry name" value="TRANSCRIPTIONAL REPRESSOR PROTEIN YY"/>
    <property type="match status" value="1"/>
</dbReference>
<organism evidence="9 10">
    <name type="scientific">Pseudocercospora eumusae</name>
    <dbReference type="NCBI Taxonomy" id="321146"/>
    <lineage>
        <taxon>Eukaryota</taxon>
        <taxon>Fungi</taxon>
        <taxon>Dikarya</taxon>
        <taxon>Ascomycota</taxon>
        <taxon>Pezizomycotina</taxon>
        <taxon>Dothideomycetes</taxon>
        <taxon>Dothideomycetidae</taxon>
        <taxon>Mycosphaerellales</taxon>
        <taxon>Mycosphaerellaceae</taxon>
        <taxon>Pseudocercospora</taxon>
    </lineage>
</organism>
<dbReference type="PROSITE" id="PS00028">
    <property type="entry name" value="ZINC_FINGER_C2H2_1"/>
    <property type="match status" value="3"/>
</dbReference>
<dbReference type="SUPFAM" id="SSF57667">
    <property type="entry name" value="beta-beta-alpha zinc fingers"/>
    <property type="match status" value="2"/>
</dbReference>
<dbReference type="Proteomes" id="UP000070133">
    <property type="component" value="Unassembled WGS sequence"/>
</dbReference>
<evidence type="ECO:0000256" key="3">
    <source>
        <dbReference type="ARBA" id="ARBA00022771"/>
    </source>
</evidence>
<dbReference type="AlphaFoldDB" id="A0A139HPE4"/>
<keyword evidence="4" id="KW-0862">Zinc</keyword>
<dbReference type="STRING" id="321146.A0A139HPE4"/>
<feature type="domain" description="C2H2-type" evidence="8">
    <location>
        <begin position="217"/>
        <end position="247"/>
    </location>
</feature>
<sequence length="495" mass="54209">MTRFEESALRDSATAVAAEAHPSSLPYWHPRSHFSSLINPQHDGGDGDGDGDGDGGLQQLVDFTSAHTHTSAHAHVHTEPFCSTEMAMSPPPLYNVKTPTGTRCMRRPGLAGAAALVNGQYVCHWAVNNGIACRHKFIDAKSLNDHIRSQHVRGAASFVCQWSGCDKGSFPTANKLVRHVHSHTGYKPFPCPTCPQAFVTKDQLDKHVTTHTGAKDFVCTWPACGRSFAVKHALDGHMNSVHLKAKKHICPYCTQAFDDSSNLSKHKKQVHNPETGIKCPARRTHGCTYVDSRKDKMKEHCERECHGLETVTDPHAWNLWVQQFKSASKKAESRRSSSRSVSSTPVSRASSMSISSSTPFSSASLLRTPSIECSKQGCNIPVCLPCNILCNDLFPAHDAFQPCDDAGCDPCGPCHDEDCDPTTRQPCNIQPCTIPHCRSGTTTPSQPPTPYSAAKTPFYSYHGISGSAEPDPFQDAEHPFQLNANQLNDYMFMNQ</sequence>
<feature type="domain" description="C2H2-type" evidence="8">
    <location>
        <begin position="158"/>
        <end position="188"/>
    </location>
</feature>
<keyword evidence="1" id="KW-0479">Metal-binding</keyword>
<dbReference type="GO" id="GO:0000981">
    <property type="term" value="F:DNA-binding transcription factor activity, RNA polymerase II-specific"/>
    <property type="evidence" value="ECO:0007669"/>
    <property type="project" value="TreeGrafter"/>
</dbReference>
<feature type="domain" description="C2H2-type" evidence="8">
    <location>
        <begin position="189"/>
        <end position="216"/>
    </location>
</feature>
<feature type="domain" description="C2H2-type" evidence="8">
    <location>
        <begin position="248"/>
        <end position="276"/>
    </location>
</feature>
<evidence type="ECO:0000256" key="6">
    <source>
        <dbReference type="PROSITE-ProRule" id="PRU00042"/>
    </source>
</evidence>
<feature type="region of interest" description="Disordered" evidence="7">
    <location>
        <begin position="330"/>
        <end position="362"/>
    </location>
</feature>
<feature type="region of interest" description="Disordered" evidence="7">
    <location>
        <begin position="36"/>
        <end position="59"/>
    </location>
</feature>
<feature type="compositionally biased region" description="Low complexity" evidence="7">
    <location>
        <begin position="338"/>
        <end position="362"/>
    </location>
</feature>
<proteinExistence type="predicted"/>
<dbReference type="OrthoDB" id="3437960at2759"/>
<accession>A0A139HPE4</accession>
<name>A0A139HPE4_9PEZI</name>